<dbReference type="PANTHER" id="PTHR43029">
    <property type="entry name" value="AMMONIUM TRANSPORTER MEP2"/>
    <property type="match status" value="1"/>
</dbReference>
<dbReference type="Pfam" id="PF00909">
    <property type="entry name" value="Ammonium_transp"/>
    <property type="match status" value="1"/>
</dbReference>
<dbReference type="PANTHER" id="PTHR43029:SF28">
    <property type="entry name" value="AMMONIUM TRANSPORTER 2 MEMBER 4"/>
    <property type="match status" value="1"/>
</dbReference>
<reference evidence="9 10" key="1">
    <citation type="submission" date="2024-08" db="EMBL/GenBank/DDBJ databases">
        <title>Insights into the chromosomal genome structure of Flemingia macrophylla.</title>
        <authorList>
            <person name="Ding Y."/>
            <person name="Zhao Y."/>
            <person name="Bi W."/>
            <person name="Wu M."/>
            <person name="Zhao G."/>
            <person name="Gong Y."/>
            <person name="Li W."/>
            <person name="Zhang P."/>
        </authorList>
    </citation>
    <scope>NUCLEOTIDE SEQUENCE [LARGE SCALE GENOMIC DNA]</scope>
    <source>
        <strain evidence="9">DYQJB</strain>
        <tissue evidence="9">Leaf</tissue>
    </source>
</reference>
<feature type="transmembrane region" description="Helical" evidence="7">
    <location>
        <begin position="379"/>
        <end position="401"/>
    </location>
</feature>
<evidence type="ECO:0000256" key="2">
    <source>
        <dbReference type="ARBA" id="ARBA00005887"/>
    </source>
</evidence>
<sequence>MDEQRRQRMATDGGDGSGPPKHSGPGDSVRKPGEEDMGHQLGFHGLLRLRGGDTVLGGVGFPDVIWGENGILRGEARGGVGREIPCGESFRGTLPHRYYGVLSGRVCGDYSDPHSGRVAREDEHSRVDAVCAALAYSFLHRHCLQHLVPQRVARKARPHRLLRRLRYSPLRRSRRLHCGVLGGSTVREGEGSEMEQHDYGACGRRAGLDGVEWVQRWRTVCGEHGGVSGRSQHTRVRRCQRHGVGPTRHSLLWEAHRVWRRTGHDHRPRLHHASRRGCARVGGDLMGLVSGSVPWYTMTILHNKLPFLKQVDDPMAVFHTHAVAGVLGGLLTGVFAVPKLCRLFYMVPDWDKYVGLAYGLQNGKSEAGLRQMAIQVGGMVFVVIFNFVSTTLVCLLVGLVVPLRLDTDALQVGDKAVHGEEAFAFYAEPVAKLENMTHNTIYDNQDFSFVGGHLQMV</sequence>
<keyword evidence="3 7" id="KW-0812">Transmembrane</keyword>
<dbReference type="EMBL" id="JBGMDY010000002">
    <property type="protein sequence ID" value="KAL2345788.1"/>
    <property type="molecule type" value="Genomic_DNA"/>
</dbReference>
<dbReference type="Proteomes" id="UP001603857">
    <property type="component" value="Unassembled WGS sequence"/>
</dbReference>
<evidence type="ECO:0000256" key="7">
    <source>
        <dbReference type="SAM" id="Phobius"/>
    </source>
</evidence>
<accession>A0ABD1NCY6</accession>
<dbReference type="AlphaFoldDB" id="A0ABD1NCY6"/>
<name>A0ABD1NCY6_9FABA</name>
<evidence type="ECO:0000313" key="10">
    <source>
        <dbReference type="Proteomes" id="UP001603857"/>
    </source>
</evidence>
<comment type="similarity">
    <text evidence="2">Belongs to the ammonia transporter channel (TC 1.A.11.2) family.</text>
</comment>
<feature type="domain" description="Ammonium transporter AmtB-like" evidence="8">
    <location>
        <begin position="286"/>
        <end position="422"/>
    </location>
</feature>
<evidence type="ECO:0000256" key="3">
    <source>
        <dbReference type="ARBA" id="ARBA00022692"/>
    </source>
</evidence>
<proteinExistence type="inferred from homology"/>
<dbReference type="GO" id="GO:0016020">
    <property type="term" value="C:membrane"/>
    <property type="evidence" value="ECO:0007669"/>
    <property type="project" value="UniProtKB-SubCell"/>
</dbReference>
<comment type="subcellular location">
    <subcellularLocation>
        <location evidence="1">Membrane</location>
        <topology evidence="1">Multi-pass membrane protein</topology>
    </subcellularLocation>
</comment>
<evidence type="ECO:0000256" key="4">
    <source>
        <dbReference type="ARBA" id="ARBA00022989"/>
    </source>
</evidence>
<comment type="caution">
    <text evidence="9">The sequence shown here is derived from an EMBL/GenBank/DDBJ whole genome shotgun (WGS) entry which is preliminary data.</text>
</comment>
<dbReference type="InterPro" id="IPR029020">
    <property type="entry name" value="Ammonium/urea_transptr"/>
</dbReference>
<dbReference type="InterPro" id="IPR001905">
    <property type="entry name" value="Ammonium_transpt"/>
</dbReference>
<evidence type="ECO:0000313" key="9">
    <source>
        <dbReference type="EMBL" id="KAL2345788.1"/>
    </source>
</evidence>
<keyword evidence="10" id="KW-1185">Reference proteome</keyword>
<keyword evidence="4 7" id="KW-1133">Transmembrane helix</keyword>
<feature type="transmembrane region" description="Helical" evidence="7">
    <location>
        <begin position="277"/>
        <end position="296"/>
    </location>
</feature>
<feature type="transmembrane region" description="Helical" evidence="7">
    <location>
        <begin position="316"/>
        <end position="337"/>
    </location>
</feature>
<keyword evidence="5 7" id="KW-0472">Membrane</keyword>
<evidence type="ECO:0000259" key="8">
    <source>
        <dbReference type="Pfam" id="PF00909"/>
    </source>
</evidence>
<organism evidence="9 10">
    <name type="scientific">Flemingia macrophylla</name>
    <dbReference type="NCBI Taxonomy" id="520843"/>
    <lineage>
        <taxon>Eukaryota</taxon>
        <taxon>Viridiplantae</taxon>
        <taxon>Streptophyta</taxon>
        <taxon>Embryophyta</taxon>
        <taxon>Tracheophyta</taxon>
        <taxon>Spermatophyta</taxon>
        <taxon>Magnoliopsida</taxon>
        <taxon>eudicotyledons</taxon>
        <taxon>Gunneridae</taxon>
        <taxon>Pentapetalae</taxon>
        <taxon>rosids</taxon>
        <taxon>fabids</taxon>
        <taxon>Fabales</taxon>
        <taxon>Fabaceae</taxon>
        <taxon>Papilionoideae</taxon>
        <taxon>50 kb inversion clade</taxon>
        <taxon>NPAAA clade</taxon>
        <taxon>indigoferoid/millettioid clade</taxon>
        <taxon>Phaseoleae</taxon>
        <taxon>Flemingia</taxon>
    </lineage>
</organism>
<feature type="region of interest" description="Disordered" evidence="6">
    <location>
        <begin position="1"/>
        <end position="37"/>
    </location>
</feature>
<dbReference type="SUPFAM" id="SSF111352">
    <property type="entry name" value="Ammonium transporter"/>
    <property type="match status" value="1"/>
</dbReference>
<dbReference type="InterPro" id="IPR024041">
    <property type="entry name" value="NH4_transpt_AmtB-like_dom"/>
</dbReference>
<evidence type="ECO:0000256" key="1">
    <source>
        <dbReference type="ARBA" id="ARBA00004141"/>
    </source>
</evidence>
<feature type="compositionally biased region" description="Basic and acidic residues" evidence="6">
    <location>
        <begin position="28"/>
        <end position="37"/>
    </location>
</feature>
<evidence type="ECO:0000256" key="6">
    <source>
        <dbReference type="SAM" id="MobiDB-lite"/>
    </source>
</evidence>
<evidence type="ECO:0000256" key="5">
    <source>
        <dbReference type="ARBA" id="ARBA00023136"/>
    </source>
</evidence>
<dbReference type="Gene3D" id="1.10.3430.10">
    <property type="entry name" value="Ammonium transporter AmtB like domains"/>
    <property type="match status" value="1"/>
</dbReference>
<gene>
    <name evidence="9" type="ORF">Fmac_007073</name>
</gene>
<protein>
    <recommendedName>
        <fullName evidence="8">Ammonium transporter AmtB-like domain-containing protein</fullName>
    </recommendedName>
</protein>